<organism evidence="1 2">
    <name type="scientific">Phytophthora nicotianae P1976</name>
    <dbReference type="NCBI Taxonomy" id="1317066"/>
    <lineage>
        <taxon>Eukaryota</taxon>
        <taxon>Sar</taxon>
        <taxon>Stramenopiles</taxon>
        <taxon>Oomycota</taxon>
        <taxon>Peronosporomycetes</taxon>
        <taxon>Peronosporales</taxon>
        <taxon>Peronosporaceae</taxon>
        <taxon>Phytophthora</taxon>
    </lineage>
</organism>
<evidence type="ECO:0000313" key="1">
    <source>
        <dbReference type="EMBL" id="ETO69693.1"/>
    </source>
</evidence>
<accession>A0A080ZST2</accession>
<sequence>MVPVISETNEYGVNMMKCMNNRVQPMKLIELNTPVASVALVGVDRRVAVNEIEDVERDKTVQCDEILRGHYGENIWDAHER</sequence>
<evidence type="ECO:0000313" key="2">
    <source>
        <dbReference type="Proteomes" id="UP000028582"/>
    </source>
</evidence>
<gene>
    <name evidence="1" type="ORF">F444_13767</name>
</gene>
<proteinExistence type="predicted"/>
<dbReference type="AlphaFoldDB" id="A0A080ZST2"/>
<reference evidence="1 2" key="1">
    <citation type="submission" date="2013-11" db="EMBL/GenBank/DDBJ databases">
        <title>The Genome Sequence of Phytophthora parasitica P1976.</title>
        <authorList>
            <consortium name="The Broad Institute Genomics Platform"/>
            <person name="Russ C."/>
            <person name="Tyler B."/>
            <person name="Panabieres F."/>
            <person name="Shan W."/>
            <person name="Tripathy S."/>
            <person name="Grunwald N."/>
            <person name="Machado M."/>
            <person name="Johnson C.S."/>
            <person name="Walker B."/>
            <person name="Young S."/>
            <person name="Zeng Q."/>
            <person name="Gargeya S."/>
            <person name="Fitzgerald M."/>
            <person name="Haas B."/>
            <person name="Abouelleil A."/>
            <person name="Allen A.W."/>
            <person name="Alvarado L."/>
            <person name="Arachchi H.M."/>
            <person name="Berlin A.M."/>
            <person name="Chapman S.B."/>
            <person name="Gainer-Dewar J."/>
            <person name="Goldberg J."/>
            <person name="Griggs A."/>
            <person name="Gujja S."/>
            <person name="Hansen M."/>
            <person name="Howarth C."/>
            <person name="Imamovic A."/>
            <person name="Ireland A."/>
            <person name="Larimer J."/>
            <person name="McCowan C."/>
            <person name="Murphy C."/>
            <person name="Pearson M."/>
            <person name="Poon T.W."/>
            <person name="Priest M."/>
            <person name="Roberts A."/>
            <person name="Saif S."/>
            <person name="Shea T."/>
            <person name="Sisk P."/>
            <person name="Sykes S."/>
            <person name="Wortman J."/>
            <person name="Nusbaum C."/>
            <person name="Birren B."/>
        </authorList>
    </citation>
    <scope>NUCLEOTIDE SEQUENCE [LARGE SCALE GENOMIC DNA]</scope>
    <source>
        <strain evidence="1 2">P1976</strain>
    </source>
</reference>
<comment type="caution">
    <text evidence="1">The sequence shown here is derived from an EMBL/GenBank/DDBJ whole genome shotgun (WGS) entry which is preliminary data.</text>
</comment>
<protein>
    <submittedName>
        <fullName evidence="1">Uncharacterized protein</fullName>
    </submittedName>
</protein>
<dbReference type="EMBL" id="ANJA01002518">
    <property type="protein sequence ID" value="ETO69693.1"/>
    <property type="molecule type" value="Genomic_DNA"/>
</dbReference>
<name>A0A080ZST2_PHYNI</name>
<dbReference type="Proteomes" id="UP000028582">
    <property type="component" value="Unassembled WGS sequence"/>
</dbReference>